<evidence type="ECO:0000256" key="1">
    <source>
        <dbReference type="ARBA" id="ARBA00004429"/>
    </source>
</evidence>
<gene>
    <name evidence="10" type="ORF">JWYL7_0001</name>
</gene>
<evidence type="ECO:0000259" key="9">
    <source>
        <dbReference type="Pfam" id="PF00482"/>
    </source>
</evidence>
<accession>A0A150FMZ2</accession>
<reference evidence="10 11" key="1">
    <citation type="submission" date="2016-02" db="EMBL/GenBank/DDBJ databases">
        <title>Draft genome sequence for Clostridium paradoxum JW-YL-7.</title>
        <authorList>
            <person name="Utturkar S.M."/>
            <person name="Lancaster A."/>
            <person name="Poole F.L."/>
            <person name="Adams M.W."/>
            <person name="Brown S.D."/>
        </authorList>
    </citation>
    <scope>NUCLEOTIDE SEQUENCE [LARGE SCALE GENOMIC DNA]</scope>
    <source>
        <strain evidence="10 11">JW-YL-7</strain>
    </source>
</reference>
<feature type="non-terminal residue" evidence="10">
    <location>
        <position position="105"/>
    </location>
</feature>
<evidence type="ECO:0000256" key="8">
    <source>
        <dbReference type="SAM" id="Phobius"/>
    </source>
</evidence>
<evidence type="ECO:0000313" key="11">
    <source>
        <dbReference type="Proteomes" id="UP000092605"/>
    </source>
</evidence>
<sequence length="105" mass="11823">MTCLDILKSQTENKNLKSSLNQCYEDVQRGMSFSESLKKNNDVFPSLLISMIEVGEVSGNLDIIMNRMATYYEKENKIYTKVKGAMTYPIILSIVSAVVVTFLLA</sequence>
<feature type="transmembrane region" description="Helical" evidence="8">
    <location>
        <begin position="85"/>
        <end position="104"/>
    </location>
</feature>
<dbReference type="STRING" id="1121328.JWYL7_0001"/>
<evidence type="ECO:0000256" key="5">
    <source>
        <dbReference type="ARBA" id="ARBA00022692"/>
    </source>
</evidence>
<evidence type="ECO:0000313" key="10">
    <source>
        <dbReference type="EMBL" id="KXZ38928.1"/>
    </source>
</evidence>
<dbReference type="Gene3D" id="1.20.81.30">
    <property type="entry name" value="Type II secretion system (T2SS), domain F"/>
    <property type="match status" value="1"/>
</dbReference>
<comment type="subcellular location">
    <subcellularLocation>
        <location evidence="1">Cell inner membrane</location>
        <topology evidence="1">Multi-pass membrane protein</topology>
    </subcellularLocation>
</comment>
<dbReference type="RefSeq" id="WP_331722094.1">
    <property type="nucleotide sequence ID" value="NZ_LSFY01000001.1"/>
</dbReference>
<dbReference type="InterPro" id="IPR003004">
    <property type="entry name" value="GspF/PilC"/>
</dbReference>
<dbReference type="PANTHER" id="PTHR30012:SF0">
    <property type="entry name" value="TYPE II SECRETION SYSTEM PROTEIN F-RELATED"/>
    <property type="match status" value="1"/>
</dbReference>
<dbReference type="GO" id="GO:0005886">
    <property type="term" value="C:plasma membrane"/>
    <property type="evidence" value="ECO:0007669"/>
    <property type="project" value="UniProtKB-SubCell"/>
</dbReference>
<feature type="domain" description="Type II secretion system protein GspF" evidence="9">
    <location>
        <begin position="3"/>
        <end position="105"/>
    </location>
</feature>
<evidence type="ECO:0000256" key="6">
    <source>
        <dbReference type="ARBA" id="ARBA00022989"/>
    </source>
</evidence>
<dbReference type="EMBL" id="LSFY01000001">
    <property type="protein sequence ID" value="KXZ38928.1"/>
    <property type="molecule type" value="Genomic_DNA"/>
</dbReference>
<organism evidence="10 11">
    <name type="scientific">Alkalithermobacter thermoalcaliphilus JW-YL-7 = DSM 7308</name>
    <dbReference type="NCBI Taxonomy" id="1121328"/>
    <lineage>
        <taxon>Bacteria</taxon>
        <taxon>Bacillati</taxon>
        <taxon>Bacillota</taxon>
        <taxon>Clostridia</taxon>
        <taxon>Peptostreptococcales</taxon>
        <taxon>Tepidibacteraceae</taxon>
        <taxon>Alkalithermobacter</taxon>
    </lineage>
</organism>
<dbReference type="PANTHER" id="PTHR30012">
    <property type="entry name" value="GENERAL SECRETION PATHWAY PROTEIN"/>
    <property type="match status" value="1"/>
</dbReference>
<evidence type="ECO:0000256" key="4">
    <source>
        <dbReference type="ARBA" id="ARBA00022519"/>
    </source>
</evidence>
<evidence type="ECO:0000256" key="3">
    <source>
        <dbReference type="ARBA" id="ARBA00022475"/>
    </source>
</evidence>
<dbReference type="AlphaFoldDB" id="A0A150FMZ2"/>
<dbReference type="InterPro" id="IPR018076">
    <property type="entry name" value="T2SS_GspF_dom"/>
</dbReference>
<protein>
    <submittedName>
        <fullName evidence="10">Type II secretion system F domain-containing protein</fullName>
    </submittedName>
</protein>
<name>A0A150FMZ2_CLOPD</name>
<dbReference type="Proteomes" id="UP000092605">
    <property type="component" value="Unassembled WGS sequence"/>
</dbReference>
<keyword evidence="4" id="KW-0997">Cell inner membrane</keyword>
<keyword evidence="5 8" id="KW-0812">Transmembrane</keyword>
<keyword evidence="6 8" id="KW-1133">Transmembrane helix</keyword>
<evidence type="ECO:0000256" key="7">
    <source>
        <dbReference type="ARBA" id="ARBA00023136"/>
    </source>
</evidence>
<keyword evidence="3" id="KW-1003">Cell membrane</keyword>
<dbReference type="InterPro" id="IPR042094">
    <property type="entry name" value="T2SS_GspF_sf"/>
</dbReference>
<comment type="similarity">
    <text evidence="2">Belongs to the GSP F family.</text>
</comment>
<dbReference type="Pfam" id="PF00482">
    <property type="entry name" value="T2SSF"/>
    <property type="match status" value="1"/>
</dbReference>
<keyword evidence="7 8" id="KW-0472">Membrane</keyword>
<evidence type="ECO:0000256" key="2">
    <source>
        <dbReference type="ARBA" id="ARBA00005745"/>
    </source>
</evidence>
<comment type="caution">
    <text evidence="10">The sequence shown here is derived from an EMBL/GenBank/DDBJ whole genome shotgun (WGS) entry which is preliminary data.</text>
</comment>
<proteinExistence type="inferred from homology"/>
<dbReference type="FunFam" id="1.20.81.30:FF:000001">
    <property type="entry name" value="Type II secretion system protein F"/>
    <property type="match status" value="1"/>
</dbReference>